<dbReference type="SUPFAM" id="SSF103473">
    <property type="entry name" value="MFS general substrate transporter"/>
    <property type="match status" value="1"/>
</dbReference>
<reference evidence="10" key="1">
    <citation type="journal article" date="2019" name="Curr. Biol.">
        <title>Genome Sequence of Striga asiatica Provides Insight into the Evolution of Plant Parasitism.</title>
        <authorList>
            <person name="Yoshida S."/>
            <person name="Kim S."/>
            <person name="Wafula E.K."/>
            <person name="Tanskanen J."/>
            <person name="Kim Y.M."/>
            <person name="Honaas L."/>
            <person name="Yang Z."/>
            <person name="Spallek T."/>
            <person name="Conn C.E."/>
            <person name="Ichihashi Y."/>
            <person name="Cheong K."/>
            <person name="Cui S."/>
            <person name="Der J.P."/>
            <person name="Gundlach H."/>
            <person name="Jiao Y."/>
            <person name="Hori C."/>
            <person name="Ishida J.K."/>
            <person name="Kasahara H."/>
            <person name="Kiba T."/>
            <person name="Kim M.S."/>
            <person name="Koo N."/>
            <person name="Laohavisit A."/>
            <person name="Lee Y.H."/>
            <person name="Lumba S."/>
            <person name="McCourt P."/>
            <person name="Mortimer J.C."/>
            <person name="Mutuku J.M."/>
            <person name="Nomura T."/>
            <person name="Sasaki-Sekimoto Y."/>
            <person name="Seto Y."/>
            <person name="Wang Y."/>
            <person name="Wakatake T."/>
            <person name="Sakakibara H."/>
            <person name="Demura T."/>
            <person name="Yamaguchi S."/>
            <person name="Yoneyama K."/>
            <person name="Manabe R.I."/>
            <person name="Nelson D.C."/>
            <person name="Schulman A.H."/>
            <person name="Timko M.P."/>
            <person name="dePamphilis C.W."/>
            <person name="Choi D."/>
            <person name="Shirasu K."/>
        </authorList>
    </citation>
    <scope>NUCLEOTIDE SEQUENCE [LARGE SCALE GENOMIC DNA]</scope>
    <source>
        <strain evidence="10">cv. UVA1</strain>
    </source>
</reference>
<keyword evidence="4 8" id="KW-1133">Transmembrane helix</keyword>
<feature type="transmembrane region" description="Helical" evidence="8">
    <location>
        <begin position="331"/>
        <end position="351"/>
    </location>
</feature>
<dbReference type="FunFam" id="1.20.1250.20:FF:000053">
    <property type="entry name" value="Nitrate transporter 2.1"/>
    <property type="match status" value="1"/>
</dbReference>
<dbReference type="CDD" id="cd17341">
    <property type="entry name" value="MFS_NRT2_like"/>
    <property type="match status" value="1"/>
</dbReference>
<comment type="similarity">
    <text evidence="2">Belongs to the major facilitator superfamily. Nitrate/nitrite porter (TC 2.A.1.8) family.</text>
</comment>
<evidence type="ECO:0000256" key="6">
    <source>
        <dbReference type="ARBA" id="ARBA00023136"/>
    </source>
</evidence>
<dbReference type="GO" id="GO:0016020">
    <property type="term" value="C:membrane"/>
    <property type="evidence" value="ECO:0007669"/>
    <property type="project" value="UniProtKB-SubCell"/>
</dbReference>
<feature type="transmembrane region" description="Helical" evidence="8">
    <location>
        <begin position="112"/>
        <end position="135"/>
    </location>
</feature>
<dbReference type="Gene3D" id="1.20.1250.20">
    <property type="entry name" value="MFS general substrate transporter like domains"/>
    <property type="match status" value="2"/>
</dbReference>
<evidence type="ECO:0000313" key="9">
    <source>
        <dbReference type="EMBL" id="GER33508.1"/>
    </source>
</evidence>
<dbReference type="Proteomes" id="UP000325081">
    <property type="component" value="Unassembled WGS sequence"/>
</dbReference>
<evidence type="ECO:0000256" key="2">
    <source>
        <dbReference type="ARBA" id="ARBA00008432"/>
    </source>
</evidence>
<evidence type="ECO:0000256" key="4">
    <source>
        <dbReference type="ARBA" id="ARBA00022989"/>
    </source>
</evidence>
<keyword evidence="10" id="KW-1185">Reference proteome</keyword>
<name>A0A5A7PLI6_STRAF</name>
<protein>
    <submittedName>
        <fullName evidence="9">High-affinity nitrate transporter 2.2</fullName>
    </submittedName>
</protein>
<comment type="subcellular location">
    <subcellularLocation>
        <location evidence="1">Membrane</location>
        <topology evidence="1">Multi-pass membrane protein</topology>
    </subcellularLocation>
</comment>
<evidence type="ECO:0000313" key="10">
    <source>
        <dbReference type="Proteomes" id="UP000325081"/>
    </source>
</evidence>
<organism evidence="9 10">
    <name type="scientific">Striga asiatica</name>
    <name type="common">Asiatic witchweed</name>
    <name type="synonym">Buchnera asiatica</name>
    <dbReference type="NCBI Taxonomy" id="4170"/>
    <lineage>
        <taxon>Eukaryota</taxon>
        <taxon>Viridiplantae</taxon>
        <taxon>Streptophyta</taxon>
        <taxon>Embryophyta</taxon>
        <taxon>Tracheophyta</taxon>
        <taxon>Spermatophyta</taxon>
        <taxon>Magnoliopsida</taxon>
        <taxon>eudicotyledons</taxon>
        <taxon>Gunneridae</taxon>
        <taxon>Pentapetalae</taxon>
        <taxon>asterids</taxon>
        <taxon>lamiids</taxon>
        <taxon>Lamiales</taxon>
        <taxon>Orobanchaceae</taxon>
        <taxon>Buchnereae</taxon>
        <taxon>Striga</taxon>
    </lineage>
</organism>
<feature type="transmembrane region" description="Helical" evidence="8">
    <location>
        <begin position="46"/>
        <end position="67"/>
    </location>
</feature>
<evidence type="ECO:0000256" key="8">
    <source>
        <dbReference type="SAM" id="Phobius"/>
    </source>
</evidence>
<feature type="transmembrane region" description="Helical" evidence="8">
    <location>
        <begin position="142"/>
        <end position="164"/>
    </location>
</feature>
<dbReference type="GO" id="GO:0042128">
    <property type="term" value="P:nitrate assimilation"/>
    <property type="evidence" value="ECO:0007669"/>
    <property type="project" value="UniProtKB-KW"/>
</dbReference>
<feature type="transmembrane region" description="Helical" evidence="8">
    <location>
        <begin position="386"/>
        <end position="409"/>
    </location>
</feature>
<feature type="transmembrane region" description="Helical" evidence="8">
    <location>
        <begin position="79"/>
        <end position="100"/>
    </location>
</feature>
<dbReference type="AlphaFoldDB" id="A0A5A7PLI6"/>
<keyword evidence="5" id="KW-0534">Nitrate assimilation</keyword>
<dbReference type="InterPro" id="IPR036259">
    <property type="entry name" value="MFS_trans_sf"/>
</dbReference>
<sequence length="512" mass="54697">MADPNLSEQHSSALEPKFHLPVDSEHRAKTLKVLSFAKPHMRSFHLAWLSFCTCLISTFAAAPLVPVIRDNLGLARADVGAAGVASVSGSIFSRLVMGFACDLAGPRYGCALVNLLAAPVVFSAAFVTGAGGYVAIRFMIGVSLATFVSCSYWTSVMFAGPVIGTVNAVAAGWGDMGGGLTQLLMPLLYRVIKLAGATPFTAWRIAFMVPGWLHVIVGVMVLTLGQDLPDGNLGALQKRGDVAKDKFSKVFKCAVSNYRTWVLFLVYGYSMGVQLCSNNVLTEYYHDRFNLKLHKAGTVAAAFGMTNFFARPLGGYASDMAARRFGMRGRLWVLWVFQTLGGIFCILLGQADSLPLAVLSMLLFSMGAQSACGATYGIVPFVSRRALGLISGLTGAGGNFGGGLTQLLFFSSASSSTADGISYMGIMAVACTLPVVLIHFPQWGSMFLPAGECTEEKYYEAEWSEEERERGLHQGSLKFAENSRVERGKGMGRRVAAVTGTPPGYGSTPVHV</sequence>
<dbReference type="EMBL" id="BKCP01004739">
    <property type="protein sequence ID" value="GER33508.1"/>
    <property type="molecule type" value="Genomic_DNA"/>
</dbReference>
<dbReference type="Pfam" id="PF07690">
    <property type="entry name" value="MFS_1"/>
    <property type="match status" value="1"/>
</dbReference>
<comment type="similarity">
    <text evidence="7">Belongs to the major facilitator superfamily. Phosphate:H(+) symporter (TC 2.A.1.9) family.</text>
</comment>
<keyword evidence="6 8" id="KW-0472">Membrane</keyword>
<feature type="transmembrane region" description="Helical" evidence="8">
    <location>
        <begin position="170"/>
        <end position="189"/>
    </location>
</feature>
<evidence type="ECO:0000256" key="3">
    <source>
        <dbReference type="ARBA" id="ARBA00022692"/>
    </source>
</evidence>
<feature type="transmembrane region" description="Helical" evidence="8">
    <location>
        <begin position="421"/>
        <end position="440"/>
    </location>
</feature>
<keyword evidence="3 8" id="KW-0812">Transmembrane</keyword>
<evidence type="ECO:0000256" key="5">
    <source>
        <dbReference type="ARBA" id="ARBA00023063"/>
    </source>
</evidence>
<evidence type="ECO:0000256" key="7">
    <source>
        <dbReference type="ARBA" id="ARBA00044504"/>
    </source>
</evidence>
<dbReference type="PANTHER" id="PTHR23515">
    <property type="entry name" value="HIGH-AFFINITY NITRATE TRANSPORTER 2.3"/>
    <property type="match status" value="1"/>
</dbReference>
<comment type="caution">
    <text evidence="9">The sequence shown here is derived from an EMBL/GenBank/DDBJ whole genome shotgun (WGS) entry which is preliminary data.</text>
</comment>
<feature type="transmembrane region" description="Helical" evidence="8">
    <location>
        <begin position="357"/>
        <end position="379"/>
    </location>
</feature>
<feature type="transmembrane region" description="Helical" evidence="8">
    <location>
        <begin position="201"/>
        <end position="224"/>
    </location>
</feature>
<dbReference type="GO" id="GO:0015112">
    <property type="term" value="F:nitrate transmembrane transporter activity"/>
    <property type="evidence" value="ECO:0007669"/>
    <property type="project" value="InterPro"/>
</dbReference>
<proteinExistence type="inferred from homology"/>
<dbReference type="InterPro" id="IPR044772">
    <property type="entry name" value="NO3_transporter"/>
</dbReference>
<accession>A0A5A7PLI6</accession>
<dbReference type="InterPro" id="IPR011701">
    <property type="entry name" value="MFS"/>
</dbReference>
<gene>
    <name evidence="9" type="ORF">STAS_09650</name>
</gene>
<evidence type="ECO:0000256" key="1">
    <source>
        <dbReference type="ARBA" id="ARBA00004141"/>
    </source>
</evidence>
<dbReference type="OrthoDB" id="434240at2759"/>